<keyword evidence="1" id="KW-0472">Membrane</keyword>
<dbReference type="AlphaFoldDB" id="A0A1A8WQC0"/>
<evidence type="ECO:0000313" key="2">
    <source>
        <dbReference type="EMBL" id="SBS94051.1"/>
    </source>
</evidence>
<reference evidence="3" key="1">
    <citation type="submission" date="2016-05" db="EMBL/GenBank/DDBJ databases">
        <authorList>
            <person name="Naeem Raeece"/>
        </authorList>
    </citation>
    <scope>NUCLEOTIDE SEQUENCE [LARGE SCALE GENOMIC DNA]</scope>
</reference>
<dbReference type="EMBL" id="FLQU01001691">
    <property type="protein sequence ID" value="SBS94051.1"/>
    <property type="molecule type" value="Genomic_DNA"/>
</dbReference>
<proteinExistence type="predicted"/>
<gene>
    <name evidence="2" type="ORF">POVCU2_0085650</name>
</gene>
<name>A0A1A8WQC0_PLAOA</name>
<protein>
    <submittedName>
        <fullName evidence="2">Uncharacterized protein</fullName>
    </submittedName>
</protein>
<sequence length="94" mass="10859">MSNTRTCELLTLTNVPSLKFSIECVINHEVNEQNNILVDRGGALPENNAFLFISTLLSPLYLNLFPLYFPLTDFNSNEAQRKLDIRESIHHFEY</sequence>
<evidence type="ECO:0000256" key="1">
    <source>
        <dbReference type="SAM" id="Phobius"/>
    </source>
</evidence>
<keyword evidence="1" id="KW-1133">Transmembrane helix</keyword>
<accession>A0A1A8WQC0</accession>
<feature type="transmembrane region" description="Helical" evidence="1">
    <location>
        <begin position="49"/>
        <end position="71"/>
    </location>
</feature>
<keyword evidence="1" id="KW-0812">Transmembrane</keyword>
<evidence type="ECO:0000313" key="3">
    <source>
        <dbReference type="Proteomes" id="UP000078560"/>
    </source>
</evidence>
<organism evidence="2 3">
    <name type="scientific">Plasmodium ovale curtisi</name>
    <dbReference type="NCBI Taxonomy" id="864141"/>
    <lineage>
        <taxon>Eukaryota</taxon>
        <taxon>Sar</taxon>
        <taxon>Alveolata</taxon>
        <taxon>Apicomplexa</taxon>
        <taxon>Aconoidasida</taxon>
        <taxon>Haemosporida</taxon>
        <taxon>Plasmodiidae</taxon>
        <taxon>Plasmodium</taxon>
        <taxon>Plasmodium (Plasmodium)</taxon>
    </lineage>
</organism>
<dbReference type="Proteomes" id="UP000078560">
    <property type="component" value="Unassembled WGS sequence"/>
</dbReference>